<feature type="signal peptide" evidence="7">
    <location>
        <begin position="1"/>
        <end position="24"/>
    </location>
</feature>
<keyword evidence="4" id="KW-0800">Toxin</keyword>
<keyword evidence="5" id="KW-0611">Plant defense</keyword>
<gene>
    <name evidence="8" type="ordered locus">AALP_Aa3g076300</name>
</gene>
<keyword evidence="9" id="KW-1185">Reference proteome</keyword>
<dbReference type="AlphaFoldDB" id="A0A087H7Q4"/>
<dbReference type="OrthoDB" id="653285at2759"/>
<dbReference type="InterPro" id="IPR001010">
    <property type="entry name" value="Thionin"/>
</dbReference>
<dbReference type="PANTHER" id="PTHR33920">
    <property type="entry name" value="THIONIN-2.1-RELATED"/>
    <property type="match status" value="1"/>
</dbReference>
<evidence type="ECO:0008006" key="10">
    <source>
        <dbReference type="Google" id="ProtNLM"/>
    </source>
</evidence>
<evidence type="ECO:0000256" key="7">
    <source>
        <dbReference type="SAM" id="SignalP"/>
    </source>
</evidence>
<dbReference type="GO" id="GO:0090729">
    <property type="term" value="F:toxin activity"/>
    <property type="evidence" value="ECO:0007669"/>
    <property type="project" value="UniProtKB-KW"/>
</dbReference>
<evidence type="ECO:0000256" key="2">
    <source>
        <dbReference type="ARBA" id="ARBA00009872"/>
    </source>
</evidence>
<keyword evidence="7" id="KW-0732">Signal</keyword>
<dbReference type="Proteomes" id="UP000029120">
    <property type="component" value="Chromosome 3"/>
</dbReference>
<name>A0A087H7Q4_ARAAL</name>
<dbReference type="Gramene" id="KFK38156">
    <property type="protein sequence ID" value="KFK38156"/>
    <property type="gene ID" value="AALP_AA3G076300"/>
</dbReference>
<comment type="subcellular location">
    <subcellularLocation>
        <location evidence="1">Secreted</location>
    </subcellularLocation>
</comment>
<evidence type="ECO:0000256" key="5">
    <source>
        <dbReference type="ARBA" id="ARBA00022821"/>
    </source>
</evidence>
<comment type="similarity">
    <text evidence="2">Belongs to the plant thionin (TC 1.C.44) family.</text>
</comment>
<dbReference type="PANTHER" id="PTHR33920:SF2">
    <property type="entry name" value="THIONIN-2.1-RELATED"/>
    <property type="match status" value="1"/>
</dbReference>
<proteinExistence type="inferred from homology"/>
<dbReference type="EMBL" id="CM002871">
    <property type="protein sequence ID" value="KFK38156.1"/>
    <property type="molecule type" value="Genomic_DNA"/>
</dbReference>
<feature type="chain" id="PRO_5001822961" description="Acidic protein" evidence="7">
    <location>
        <begin position="25"/>
        <end position="135"/>
    </location>
</feature>
<sequence>MEGKRVIISAIIMSIFMAQIRVEAIQACCPTREAHKIFDKCIGGYKGYIRCASVSGCLIIEENNCPPGFTHAILENSGDAVNEYCKMGCVSSVCGAMTTLKNSDESEIMNGAVEKCVKTCSTLYTKGSMAAFQTA</sequence>
<dbReference type="GO" id="GO:0005576">
    <property type="term" value="C:extracellular region"/>
    <property type="evidence" value="ECO:0007669"/>
    <property type="project" value="UniProtKB-SubCell"/>
</dbReference>
<evidence type="ECO:0000313" key="9">
    <source>
        <dbReference type="Proteomes" id="UP000029120"/>
    </source>
</evidence>
<dbReference type="Pfam" id="PF00321">
    <property type="entry name" value="Thionin"/>
    <property type="match status" value="1"/>
</dbReference>
<dbReference type="InterPro" id="IPR036391">
    <property type="entry name" value="Thionin-like_sf"/>
</dbReference>
<dbReference type="GO" id="GO:0006952">
    <property type="term" value="P:defense response"/>
    <property type="evidence" value="ECO:0007669"/>
    <property type="project" value="UniProtKB-KW"/>
</dbReference>
<protein>
    <recommendedName>
        <fullName evidence="10">Acidic protein</fullName>
    </recommendedName>
</protein>
<dbReference type="Gene3D" id="3.30.1350.10">
    <property type="entry name" value="Thionin-like"/>
    <property type="match status" value="1"/>
</dbReference>
<dbReference type="eggNOG" id="ENOG502SUEZ">
    <property type="taxonomic scope" value="Eukaryota"/>
</dbReference>
<evidence type="ECO:0000256" key="3">
    <source>
        <dbReference type="ARBA" id="ARBA00022525"/>
    </source>
</evidence>
<dbReference type="OMA" id="CANICGC"/>
<evidence type="ECO:0000256" key="4">
    <source>
        <dbReference type="ARBA" id="ARBA00022656"/>
    </source>
</evidence>
<evidence type="ECO:0000313" key="8">
    <source>
        <dbReference type="EMBL" id="KFK38156.1"/>
    </source>
</evidence>
<reference evidence="9" key="1">
    <citation type="journal article" date="2015" name="Nat. Plants">
        <title>Genome expansion of Arabis alpina linked with retrotransposition and reduced symmetric DNA methylation.</title>
        <authorList>
            <person name="Willing E.M."/>
            <person name="Rawat V."/>
            <person name="Mandakova T."/>
            <person name="Maumus F."/>
            <person name="James G.V."/>
            <person name="Nordstroem K.J."/>
            <person name="Becker C."/>
            <person name="Warthmann N."/>
            <person name="Chica C."/>
            <person name="Szarzynska B."/>
            <person name="Zytnicki M."/>
            <person name="Albani M.C."/>
            <person name="Kiefer C."/>
            <person name="Bergonzi S."/>
            <person name="Castaings L."/>
            <person name="Mateos J.L."/>
            <person name="Berns M.C."/>
            <person name="Bujdoso N."/>
            <person name="Piofczyk T."/>
            <person name="de Lorenzo L."/>
            <person name="Barrero-Sicilia C."/>
            <person name="Mateos I."/>
            <person name="Piednoel M."/>
            <person name="Hagmann J."/>
            <person name="Chen-Min-Tao R."/>
            <person name="Iglesias-Fernandez R."/>
            <person name="Schuster S.C."/>
            <person name="Alonso-Blanco C."/>
            <person name="Roudier F."/>
            <person name="Carbonero P."/>
            <person name="Paz-Ares J."/>
            <person name="Davis S.J."/>
            <person name="Pecinka A."/>
            <person name="Quesneville H."/>
            <person name="Colot V."/>
            <person name="Lysak M.A."/>
            <person name="Weigel D."/>
            <person name="Coupland G."/>
            <person name="Schneeberger K."/>
        </authorList>
    </citation>
    <scope>NUCLEOTIDE SEQUENCE [LARGE SCALE GENOMIC DNA]</scope>
    <source>
        <strain evidence="9">cv. Pajares</strain>
    </source>
</reference>
<accession>A0A087H7Q4</accession>
<evidence type="ECO:0000256" key="1">
    <source>
        <dbReference type="ARBA" id="ARBA00004613"/>
    </source>
</evidence>
<keyword evidence="3" id="KW-0964">Secreted</keyword>
<evidence type="ECO:0000256" key="6">
    <source>
        <dbReference type="ARBA" id="ARBA00023157"/>
    </source>
</evidence>
<organism evidence="8 9">
    <name type="scientific">Arabis alpina</name>
    <name type="common">Alpine rock-cress</name>
    <dbReference type="NCBI Taxonomy" id="50452"/>
    <lineage>
        <taxon>Eukaryota</taxon>
        <taxon>Viridiplantae</taxon>
        <taxon>Streptophyta</taxon>
        <taxon>Embryophyta</taxon>
        <taxon>Tracheophyta</taxon>
        <taxon>Spermatophyta</taxon>
        <taxon>Magnoliopsida</taxon>
        <taxon>eudicotyledons</taxon>
        <taxon>Gunneridae</taxon>
        <taxon>Pentapetalae</taxon>
        <taxon>rosids</taxon>
        <taxon>malvids</taxon>
        <taxon>Brassicales</taxon>
        <taxon>Brassicaceae</taxon>
        <taxon>Arabideae</taxon>
        <taxon>Arabis</taxon>
    </lineage>
</organism>
<dbReference type="SUPFAM" id="SSF57429">
    <property type="entry name" value="Crambin-like"/>
    <property type="match status" value="1"/>
</dbReference>
<keyword evidence="6" id="KW-1015">Disulfide bond</keyword>